<comment type="subcellular location">
    <subcellularLocation>
        <location evidence="14">Cytoplasm</location>
    </subcellularLocation>
</comment>
<evidence type="ECO:0000259" key="16">
    <source>
        <dbReference type="SMART" id="SM01329"/>
    </source>
</evidence>
<keyword evidence="12 14" id="KW-0464">Manganese</keyword>
<evidence type="ECO:0000256" key="13">
    <source>
        <dbReference type="ARBA" id="ARBA00023304"/>
    </source>
</evidence>
<dbReference type="EC" id="1.1.1.85" evidence="14"/>
<dbReference type="UniPathway" id="UPA00048">
    <property type="reaction ID" value="UER00072"/>
</dbReference>
<dbReference type="SMART" id="SM01329">
    <property type="entry name" value="Iso_dh"/>
    <property type="match status" value="1"/>
</dbReference>
<keyword evidence="14" id="KW-0963">Cytoplasm</keyword>
<feature type="binding site" evidence="14">
    <location>
        <position position="248"/>
    </location>
    <ligand>
        <name>Mg(2+)</name>
        <dbReference type="ChEBI" id="CHEBI:18420"/>
    </ligand>
</feature>
<feature type="binding site" evidence="14">
    <location>
        <position position="244"/>
    </location>
    <ligand>
        <name>Mg(2+)</name>
        <dbReference type="ChEBI" id="CHEBI:18420"/>
    </ligand>
</feature>
<dbReference type="GO" id="GO:0003862">
    <property type="term" value="F:3-isopropylmalate dehydrogenase activity"/>
    <property type="evidence" value="ECO:0007669"/>
    <property type="project" value="UniProtKB-UniRule"/>
</dbReference>
<dbReference type="FunFam" id="3.40.718.10:FF:000006">
    <property type="entry name" value="3-isopropylmalate dehydrogenase"/>
    <property type="match status" value="1"/>
</dbReference>
<evidence type="ECO:0000256" key="10">
    <source>
        <dbReference type="ARBA" id="ARBA00023002"/>
    </source>
</evidence>
<proteinExistence type="inferred from homology"/>
<keyword evidence="7 14" id="KW-0028">Amino-acid biosynthesis</keyword>
<feature type="site" description="Important for catalysis" evidence="14">
    <location>
        <position position="143"/>
    </location>
</feature>
<keyword evidence="6 14" id="KW-0432">Leucine biosynthesis</keyword>
<feature type="binding site" evidence="14">
    <location>
        <position position="108"/>
    </location>
    <ligand>
        <name>substrate</name>
    </ligand>
</feature>
<dbReference type="OrthoDB" id="9767905at2"/>
<dbReference type="PANTHER" id="PTHR42979">
    <property type="entry name" value="3-ISOPROPYLMALATE DEHYDROGENASE"/>
    <property type="match status" value="1"/>
</dbReference>
<evidence type="ECO:0000256" key="2">
    <source>
        <dbReference type="ARBA" id="ARBA00001936"/>
    </source>
</evidence>
<feature type="binding site" evidence="14">
    <location>
        <begin position="278"/>
        <end position="290"/>
    </location>
    <ligand>
        <name>NAD(+)</name>
        <dbReference type="ChEBI" id="CHEBI:57540"/>
    </ligand>
</feature>
<evidence type="ECO:0000256" key="3">
    <source>
        <dbReference type="ARBA" id="ARBA00004762"/>
    </source>
</evidence>
<comment type="function">
    <text evidence="14 15">Catalyzes the oxidation of 3-carboxy-2-hydroxy-4-methylpentanoate (3-isopropylmalate) to 3-carboxy-4-methyl-2-oxopentanoate. The product decarboxylates to 4-methyl-2 oxopentanoate.</text>
</comment>
<dbReference type="EMBL" id="QFFF01000001">
    <property type="protein sequence ID" value="PWG03231.1"/>
    <property type="molecule type" value="Genomic_DNA"/>
</dbReference>
<dbReference type="InterPro" id="IPR019818">
    <property type="entry name" value="IsoCit/isopropylmalate_DH_CS"/>
</dbReference>
<feature type="domain" description="Isopropylmalate dehydrogenase-like" evidence="16">
    <location>
        <begin position="8"/>
        <end position="344"/>
    </location>
</feature>
<keyword evidence="13 14" id="KW-0100">Branched-chain amino acid biosynthesis</keyword>
<evidence type="ECO:0000256" key="8">
    <source>
        <dbReference type="ARBA" id="ARBA00022723"/>
    </source>
</evidence>
<evidence type="ECO:0000256" key="15">
    <source>
        <dbReference type="RuleBase" id="RU004445"/>
    </source>
</evidence>
<keyword evidence="10 14" id="KW-0560">Oxidoreductase</keyword>
<dbReference type="Gene3D" id="3.40.718.10">
    <property type="entry name" value="Isopropylmalate Dehydrogenase"/>
    <property type="match status" value="1"/>
</dbReference>
<comment type="caution">
    <text evidence="14">Lacks conserved residue(s) required for the propagation of feature annotation.</text>
</comment>
<evidence type="ECO:0000256" key="7">
    <source>
        <dbReference type="ARBA" id="ARBA00022605"/>
    </source>
</evidence>
<dbReference type="HAMAP" id="MF_01033">
    <property type="entry name" value="LeuB_type1"/>
    <property type="match status" value="1"/>
</dbReference>
<comment type="pathway">
    <text evidence="3 14 15">Amino-acid biosynthesis; L-leucine biosynthesis; L-leucine from 3-methyl-2-oxobutanoate: step 3/4.</text>
</comment>
<dbReference type="GO" id="GO:0000287">
    <property type="term" value="F:magnesium ion binding"/>
    <property type="evidence" value="ECO:0007669"/>
    <property type="project" value="InterPro"/>
</dbReference>
<keyword evidence="8 14" id="KW-0479">Metal-binding</keyword>
<dbReference type="InterPro" id="IPR024084">
    <property type="entry name" value="IsoPropMal-DH-like_dom"/>
</dbReference>
<sequence>MNKDKDMKIVILPGDGVGPEVSAEAVKCLELLSSHCGLGLHFETHAFGGAAIDATGSPLPDSTLAACQGADAVLLGAVGGPRWDGRTEMPEAGLLKLRRELGLFANLRPARVIQGLEALSPLRADLAEGADVLVVRELTGGVYFGDRVLEDDAASDLCVYSRAEIERIAHVAFQSARRRGRKVTSVDKANVMATSKLWRRTVVEVAEHYPDVALDHMYVDAAAMALVTNPRRFDVILTENMFGDILSDELSVIGGSIGLLGSASVGASGPGLFEPIHGSAPDIAGLDIVNPAGAITSAAMMLEQLGMADMGRFLAEALGKTMLGGCRTADMGGSARCSEFGEAVREHLRRRLVRYDAHLELVTMNRGCCA</sequence>
<dbReference type="PANTHER" id="PTHR42979:SF1">
    <property type="entry name" value="3-ISOPROPYLMALATE DEHYDROGENASE"/>
    <property type="match status" value="1"/>
</dbReference>
<keyword evidence="18" id="KW-1185">Reference proteome</keyword>
<organism evidence="17 18">
    <name type="scientific">Allosphingosinicella humi</name>
    <dbReference type="NCBI Taxonomy" id="2068657"/>
    <lineage>
        <taxon>Bacteria</taxon>
        <taxon>Pseudomonadati</taxon>
        <taxon>Pseudomonadota</taxon>
        <taxon>Alphaproteobacteria</taxon>
        <taxon>Sphingomonadales</taxon>
        <taxon>Sphingomonadaceae</taxon>
        <taxon>Allosphingosinicella</taxon>
    </lineage>
</organism>
<feature type="binding site" evidence="14">
    <location>
        <position position="98"/>
    </location>
    <ligand>
        <name>substrate</name>
    </ligand>
</feature>
<comment type="catalytic activity">
    <reaction evidence="1 14 15">
        <text>(2R,3S)-3-isopropylmalate + NAD(+) = 4-methyl-2-oxopentanoate + CO2 + NADH</text>
        <dbReference type="Rhea" id="RHEA:32271"/>
        <dbReference type="ChEBI" id="CHEBI:16526"/>
        <dbReference type="ChEBI" id="CHEBI:17865"/>
        <dbReference type="ChEBI" id="CHEBI:35121"/>
        <dbReference type="ChEBI" id="CHEBI:57540"/>
        <dbReference type="ChEBI" id="CHEBI:57945"/>
        <dbReference type="EC" id="1.1.1.85"/>
    </reaction>
</comment>
<keyword evidence="9 14" id="KW-0460">Magnesium</keyword>
<evidence type="ECO:0000256" key="9">
    <source>
        <dbReference type="ARBA" id="ARBA00022842"/>
    </source>
</evidence>
<accession>A0A2U2J4M3</accession>
<dbReference type="GO" id="GO:0005829">
    <property type="term" value="C:cytosol"/>
    <property type="evidence" value="ECO:0007669"/>
    <property type="project" value="TreeGrafter"/>
</dbReference>
<feature type="binding site" evidence="14">
    <location>
        <position position="220"/>
    </location>
    <ligand>
        <name>Mg(2+)</name>
        <dbReference type="ChEBI" id="CHEBI:18420"/>
    </ligand>
</feature>
<evidence type="ECO:0000313" key="18">
    <source>
        <dbReference type="Proteomes" id="UP000245916"/>
    </source>
</evidence>
<evidence type="ECO:0000256" key="12">
    <source>
        <dbReference type="ARBA" id="ARBA00023211"/>
    </source>
</evidence>
<keyword evidence="11 14" id="KW-0520">NAD</keyword>
<reference evidence="17 18" key="1">
    <citation type="submission" date="2018-05" db="EMBL/GenBank/DDBJ databases">
        <title>Genome of Sphingosinicella humi QZX222.</title>
        <authorList>
            <person name="Qiao Z."/>
            <person name="Wang G."/>
        </authorList>
    </citation>
    <scope>NUCLEOTIDE SEQUENCE [LARGE SCALE GENOMIC DNA]</scope>
    <source>
        <strain evidence="17 18">QZX222</strain>
    </source>
</reference>
<comment type="similarity">
    <text evidence="4 14">Belongs to the isocitrate and isopropylmalate dehydrogenases family. LeuB type 1 subfamily.</text>
</comment>
<comment type="caution">
    <text evidence="17">The sequence shown here is derived from an EMBL/GenBank/DDBJ whole genome shotgun (WGS) entry which is preliminary data.</text>
</comment>
<comment type="cofactor">
    <cofactor evidence="2">
        <name>Mn(2+)</name>
        <dbReference type="ChEBI" id="CHEBI:29035"/>
    </cofactor>
</comment>
<dbReference type="AlphaFoldDB" id="A0A2U2J4M3"/>
<evidence type="ECO:0000256" key="11">
    <source>
        <dbReference type="ARBA" id="ARBA00023027"/>
    </source>
</evidence>
<evidence type="ECO:0000313" key="17">
    <source>
        <dbReference type="EMBL" id="PWG03231.1"/>
    </source>
</evidence>
<evidence type="ECO:0000256" key="5">
    <source>
        <dbReference type="ARBA" id="ARBA00011738"/>
    </source>
</evidence>
<dbReference type="PROSITE" id="PS00470">
    <property type="entry name" value="IDH_IMDH"/>
    <property type="match status" value="1"/>
</dbReference>
<feature type="binding site" evidence="14">
    <location>
        <position position="136"/>
    </location>
    <ligand>
        <name>substrate</name>
    </ligand>
</feature>
<evidence type="ECO:0000256" key="14">
    <source>
        <dbReference type="HAMAP-Rule" id="MF_01033"/>
    </source>
</evidence>
<protein>
    <recommendedName>
        <fullName evidence="14">3-isopropylmalate dehydrogenase</fullName>
        <ecNumber evidence="14">1.1.1.85</ecNumber>
    </recommendedName>
    <alternativeName>
        <fullName evidence="14">3-IPM-DH</fullName>
    </alternativeName>
    <alternativeName>
        <fullName evidence="14">Beta-IPM dehydrogenase</fullName>
        <shortName evidence="14">IMDH</shortName>
    </alternativeName>
</protein>
<evidence type="ECO:0000256" key="6">
    <source>
        <dbReference type="ARBA" id="ARBA00022430"/>
    </source>
</evidence>
<name>A0A2U2J4M3_9SPHN</name>
<dbReference type="NCBIfam" id="TIGR00169">
    <property type="entry name" value="leuB"/>
    <property type="match status" value="1"/>
</dbReference>
<dbReference type="InterPro" id="IPR004429">
    <property type="entry name" value="Isopropylmalate_DH"/>
</dbReference>
<comment type="cofactor">
    <cofactor evidence="14 15">
        <name>Mg(2+)</name>
        <dbReference type="ChEBI" id="CHEBI:18420"/>
    </cofactor>
    <cofactor evidence="14 15">
        <name>Mn(2+)</name>
        <dbReference type="ChEBI" id="CHEBI:29035"/>
    </cofactor>
    <text evidence="14 15">Binds 1 Mg(2+) or Mn(2+) ion per subunit.</text>
</comment>
<comment type="subunit">
    <text evidence="5 14 15">Homodimer.</text>
</comment>
<feature type="site" description="Important for catalysis" evidence="14">
    <location>
        <position position="188"/>
    </location>
</feature>
<dbReference type="Pfam" id="PF00180">
    <property type="entry name" value="Iso_dh"/>
    <property type="match status" value="1"/>
</dbReference>
<gene>
    <name evidence="14 17" type="primary">leuB</name>
    <name evidence="17" type="ORF">DF286_10390</name>
</gene>
<dbReference type="GO" id="GO:0051287">
    <property type="term" value="F:NAD binding"/>
    <property type="evidence" value="ECO:0007669"/>
    <property type="project" value="InterPro"/>
</dbReference>
<dbReference type="GO" id="GO:0009098">
    <property type="term" value="P:L-leucine biosynthetic process"/>
    <property type="evidence" value="ECO:0007669"/>
    <property type="project" value="UniProtKB-UniRule"/>
</dbReference>
<evidence type="ECO:0000256" key="1">
    <source>
        <dbReference type="ARBA" id="ARBA00000624"/>
    </source>
</evidence>
<dbReference type="Proteomes" id="UP000245916">
    <property type="component" value="Unassembled WGS sequence"/>
</dbReference>
<feature type="binding site" evidence="14">
    <location>
        <position position="220"/>
    </location>
    <ligand>
        <name>substrate</name>
    </ligand>
</feature>
<dbReference type="SUPFAM" id="SSF53659">
    <property type="entry name" value="Isocitrate/Isopropylmalate dehydrogenase-like"/>
    <property type="match status" value="1"/>
</dbReference>
<evidence type="ECO:0000256" key="4">
    <source>
        <dbReference type="ARBA" id="ARBA00008319"/>
    </source>
</evidence>